<evidence type="ECO:0000256" key="15">
    <source>
        <dbReference type="RuleBase" id="RU004016"/>
    </source>
</evidence>
<comment type="caution">
    <text evidence="17">The sequence shown here is derived from an EMBL/GenBank/DDBJ whole genome shotgun (WGS) entry which is preliminary data.</text>
</comment>
<keyword evidence="10" id="KW-0573">Peptidoglycan synthesis</keyword>
<evidence type="ECO:0000256" key="7">
    <source>
        <dbReference type="ARBA" id="ARBA00022729"/>
    </source>
</evidence>
<evidence type="ECO:0000256" key="12">
    <source>
        <dbReference type="ARBA" id="ARBA00034000"/>
    </source>
</evidence>
<keyword evidence="18" id="KW-1185">Reference proteome</keyword>
<dbReference type="GO" id="GO:0071555">
    <property type="term" value="P:cell wall organization"/>
    <property type="evidence" value="ECO:0007669"/>
    <property type="project" value="UniProtKB-KW"/>
</dbReference>
<feature type="binding site" evidence="14">
    <location>
        <position position="270"/>
    </location>
    <ligand>
        <name>substrate</name>
    </ligand>
</feature>
<comment type="similarity">
    <text evidence="3 15">Belongs to the peptidase S11 family.</text>
</comment>
<dbReference type="EMBL" id="SIJB01000035">
    <property type="protein sequence ID" value="NBI30666.1"/>
    <property type="molecule type" value="Genomic_DNA"/>
</dbReference>
<dbReference type="PANTHER" id="PTHR21581:SF11">
    <property type="entry name" value="D-ALANYL-D-ALANINE CARBOXYPEPTIDASE DACA"/>
    <property type="match status" value="1"/>
</dbReference>
<feature type="active site" evidence="13">
    <location>
        <position position="139"/>
    </location>
</feature>
<dbReference type="Pfam" id="PF00768">
    <property type="entry name" value="Peptidase_S11"/>
    <property type="match status" value="1"/>
</dbReference>
<dbReference type="InterPro" id="IPR012338">
    <property type="entry name" value="Beta-lactam/transpept-like"/>
</dbReference>
<keyword evidence="6" id="KW-0645">Protease</keyword>
<dbReference type="PANTHER" id="PTHR21581">
    <property type="entry name" value="D-ALANYL-D-ALANINE CARBOXYPEPTIDASE"/>
    <property type="match status" value="1"/>
</dbReference>
<evidence type="ECO:0000256" key="11">
    <source>
        <dbReference type="ARBA" id="ARBA00023316"/>
    </source>
</evidence>
<feature type="domain" description="Peptidase S11 D-Ala-D-Ala carboxypeptidase A C-terminal" evidence="16">
    <location>
        <begin position="320"/>
        <end position="419"/>
    </location>
</feature>
<dbReference type="InterPro" id="IPR037167">
    <property type="entry name" value="Peptidase_S11_C_sf"/>
</dbReference>
<dbReference type="Pfam" id="PF07943">
    <property type="entry name" value="PBP5_C"/>
    <property type="match status" value="1"/>
</dbReference>
<dbReference type="GO" id="GO:0008360">
    <property type="term" value="P:regulation of cell shape"/>
    <property type="evidence" value="ECO:0007669"/>
    <property type="project" value="UniProtKB-KW"/>
</dbReference>
<dbReference type="SUPFAM" id="SSF69189">
    <property type="entry name" value="Penicillin-binding protein associated domain"/>
    <property type="match status" value="1"/>
</dbReference>
<feature type="active site" description="Acyl-ester intermediate" evidence="13">
    <location>
        <position position="79"/>
    </location>
</feature>
<keyword evidence="7" id="KW-0732">Signal</keyword>
<feature type="active site" description="Proton acceptor" evidence="13">
    <location>
        <position position="82"/>
    </location>
</feature>
<evidence type="ECO:0000256" key="4">
    <source>
        <dbReference type="ARBA" id="ARBA00012448"/>
    </source>
</evidence>
<evidence type="ECO:0000256" key="14">
    <source>
        <dbReference type="PIRSR" id="PIRSR618044-2"/>
    </source>
</evidence>
<dbReference type="InterPro" id="IPR012907">
    <property type="entry name" value="Peptidase_S11_C"/>
</dbReference>
<dbReference type="OrthoDB" id="9791132at2"/>
<dbReference type="GO" id="GO:0009252">
    <property type="term" value="P:peptidoglycan biosynthetic process"/>
    <property type="evidence" value="ECO:0007669"/>
    <property type="project" value="UniProtKB-UniPathway"/>
</dbReference>
<dbReference type="EC" id="3.4.16.4" evidence="4"/>
<comment type="pathway">
    <text evidence="2">Cell wall biogenesis; peptidoglycan biosynthesis.</text>
</comment>
<dbReference type="InterPro" id="IPR018044">
    <property type="entry name" value="Peptidase_S11"/>
</dbReference>
<evidence type="ECO:0000256" key="1">
    <source>
        <dbReference type="ARBA" id="ARBA00003217"/>
    </source>
</evidence>
<dbReference type="PRINTS" id="PR00725">
    <property type="entry name" value="DADACBPTASE1"/>
</dbReference>
<dbReference type="InterPro" id="IPR015956">
    <property type="entry name" value="Peniciliin-bd_prot_C_sf"/>
</dbReference>
<evidence type="ECO:0000256" key="2">
    <source>
        <dbReference type="ARBA" id="ARBA00004752"/>
    </source>
</evidence>
<evidence type="ECO:0000256" key="8">
    <source>
        <dbReference type="ARBA" id="ARBA00022801"/>
    </source>
</evidence>
<dbReference type="UniPathway" id="UPA00219"/>
<reference evidence="17 18" key="1">
    <citation type="submission" date="2019-01" db="EMBL/GenBank/DDBJ databases">
        <title>Chengkuizengella sp. nov., isolated from deep-sea sediment of East Pacific Ocean.</title>
        <authorList>
            <person name="Yang J."/>
            <person name="Lai Q."/>
            <person name="Shao Z."/>
        </authorList>
    </citation>
    <scope>NUCLEOTIDE SEQUENCE [LARGE SCALE GENOMIC DNA]</scope>
    <source>
        <strain evidence="17 18">YPA3-1-1</strain>
    </source>
</reference>
<dbReference type="GO" id="GO:0006508">
    <property type="term" value="P:proteolysis"/>
    <property type="evidence" value="ECO:0007669"/>
    <property type="project" value="UniProtKB-KW"/>
</dbReference>
<comment type="catalytic activity">
    <reaction evidence="12">
        <text>Preferential cleavage: (Ac)2-L-Lys-D-Ala-|-D-Ala. Also transpeptidation of peptidyl-alanyl moieties that are N-acyl substituents of D-alanine.</text>
        <dbReference type="EC" id="3.4.16.4"/>
    </reaction>
</comment>
<evidence type="ECO:0000256" key="6">
    <source>
        <dbReference type="ARBA" id="ARBA00022670"/>
    </source>
</evidence>
<organism evidence="17 18">
    <name type="scientific">Chengkuizengella marina</name>
    <dbReference type="NCBI Taxonomy" id="2507566"/>
    <lineage>
        <taxon>Bacteria</taxon>
        <taxon>Bacillati</taxon>
        <taxon>Bacillota</taxon>
        <taxon>Bacilli</taxon>
        <taxon>Bacillales</taxon>
        <taxon>Paenibacillaceae</taxon>
        <taxon>Chengkuizengella</taxon>
    </lineage>
</organism>
<comment type="function">
    <text evidence="1">Removes C-terminal D-alanyl residues from sugar-peptide cell wall precursors.</text>
</comment>
<gene>
    <name evidence="17" type="ORF">ERL59_17080</name>
</gene>
<dbReference type="InterPro" id="IPR001967">
    <property type="entry name" value="Peptidase_S11_N"/>
</dbReference>
<dbReference type="SMART" id="SM00936">
    <property type="entry name" value="PBP5_C"/>
    <property type="match status" value="1"/>
</dbReference>
<protein>
    <recommendedName>
        <fullName evidence="4">serine-type D-Ala-D-Ala carboxypeptidase</fullName>
        <ecNumber evidence="4">3.4.16.4</ecNumber>
    </recommendedName>
</protein>
<dbReference type="Proteomes" id="UP000448943">
    <property type="component" value="Unassembled WGS sequence"/>
</dbReference>
<evidence type="ECO:0000256" key="3">
    <source>
        <dbReference type="ARBA" id="ARBA00007164"/>
    </source>
</evidence>
<keyword evidence="9" id="KW-0133">Cell shape</keyword>
<evidence type="ECO:0000256" key="5">
    <source>
        <dbReference type="ARBA" id="ARBA00022645"/>
    </source>
</evidence>
<evidence type="ECO:0000259" key="16">
    <source>
        <dbReference type="SMART" id="SM00936"/>
    </source>
</evidence>
<dbReference type="AlphaFoldDB" id="A0A6N9Q721"/>
<evidence type="ECO:0000256" key="10">
    <source>
        <dbReference type="ARBA" id="ARBA00022984"/>
    </source>
</evidence>
<evidence type="ECO:0000313" key="17">
    <source>
        <dbReference type="EMBL" id="NBI30666.1"/>
    </source>
</evidence>
<evidence type="ECO:0000313" key="18">
    <source>
        <dbReference type="Proteomes" id="UP000448943"/>
    </source>
</evidence>
<proteinExistence type="inferred from homology"/>
<dbReference type="Gene3D" id="2.60.410.10">
    <property type="entry name" value="D-Ala-D-Ala carboxypeptidase, C-terminal domain"/>
    <property type="match status" value="1"/>
</dbReference>
<keyword evidence="5 17" id="KW-0121">Carboxypeptidase</keyword>
<evidence type="ECO:0000256" key="9">
    <source>
        <dbReference type="ARBA" id="ARBA00022960"/>
    </source>
</evidence>
<keyword evidence="8" id="KW-0378">Hydrolase</keyword>
<name>A0A6N9Q721_9BACL</name>
<dbReference type="Gene3D" id="3.40.710.10">
    <property type="entry name" value="DD-peptidase/beta-lactamase superfamily"/>
    <property type="match status" value="1"/>
</dbReference>
<dbReference type="SUPFAM" id="SSF56601">
    <property type="entry name" value="beta-lactamase/transpeptidase-like"/>
    <property type="match status" value="1"/>
</dbReference>
<dbReference type="GO" id="GO:0009002">
    <property type="term" value="F:serine-type D-Ala-D-Ala carboxypeptidase activity"/>
    <property type="evidence" value="ECO:0007669"/>
    <property type="project" value="UniProtKB-EC"/>
</dbReference>
<sequence>MGEVTHLKPLVLKKIGIYLCLSLMLNLFVISMFSGPASYAAENTQPPLNISAKSSILIEASTGQVLYQKNASEPLPPASMAKMMTEYLVLESIKEGKIQWDDSVNISEKSAAIPGSGALLAQGETYTVEDLFRYMAIYSGNDGAVALAEYVAGSEENFVNMMNEKAKQMGMSDTAFFANATGLSNKDDLKELAPTTGETIISAEDLAKLARRIVLDFPETLAVSSTPTAYLRKGDNSTHQFENWNWMLEGWKEYNNNFSNIAYEGLDGLKTGSTTEAGYCFTGTAERDGIRLISVVLNTDSRLARFEETRKLLDYGFNNFEIKTVVAAKSELDDIKAVPVKKGIELEVGIQTETGMELVVEKGESMENVLFETTILPEEDLIAPIQQGDVVGTLKVKYDKLPQPFEASINLIAAEDVEKASWFRLLLRAIKDFFVDIFEGIKGIF</sequence>
<evidence type="ECO:0000256" key="13">
    <source>
        <dbReference type="PIRSR" id="PIRSR618044-1"/>
    </source>
</evidence>
<accession>A0A6N9Q721</accession>
<keyword evidence="11" id="KW-0961">Cell wall biogenesis/degradation</keyword>